<evidence type="ECO:0000313" key="2">
    <source>
        <dbReference type="EMBL" id="OXN01448.1"/>
    </source>
</evidence>
<name>A0A229W0Q8_9BIFI</name>
<evidence type="ECO:0000313" key="3">
    <source>
        <dbReference type="Proteomes" id="UP000215433"/>
    </source>
</evidence>
<dbReference type="Proteomes" id="UP000215433">
    <property type="component" value="Unassembled WGS sequence"/>
</dbReference>
<protein>
    <submittedName>
        <fullName evidence="2">Uncharacterized protein</fullName>
    </submittedName>
</protein>
<keyword evidence="3" id="KW-1185">Reference proteome</keyword>
<keyword evidence="1" id="KW-0812">Transmembrane</keyword>
<dbReference type="AlphaFoldDB" id="A0A229W0Q8"/>
<evidence type="ECO:0000256" key="1">
    <source>
        <dbReference type="SAM" id="Phobius"/>
    </source>
</evidence>
<sequence length="50" mass="5312">MTLLAIPIGVLGLIMLAVGTHNADGMLVLAGFVLIMIAYFIVLVHFLGEE</sequence>
<feature type="transmembrane region" description="Helical" evidence="1">
    <location>
        <begin position="29"/>
        <end position="48"/>
    </location>
</feature>
<keyword evidence="1" id="KW-0472">Membrane</keyword>
<keyword evidence="1" id="KW-1133">Transmembrane helix</keyword>
<gene>
    <name evidence="2" type="ORF">Tam10B_0451</name>
</gene>
<dbReference type="EMBL" id="NEWD01000004">
    <property type="protein sequence ID" value="OXN01448.1"/>
    <property type="molecule type" value="Genomic_DNA"/>
</dbReference>
<reference evidence="2 3" key="1">
    <citation type="submission" date="2017-05" db="EMBL/GenBank/DDBJ databases">
        <title>Bifidobacterium vansinderenii sp. nov.</title>
        <authorList>
            <person name="Lugli G.A."/>
            <person name="Duranti S."/>
            <person name="Mangifesta M."/>
        </authorList>
    </citation>
    <scope>NUCLEOTIDE SEQUENCE [LARGE SCALE GENOMIC DNA]</scope>
    <source>
        <strain evidence="2 3">Tam10B</strain>
    </source>
</reference>
<proteinExistence type="predicted"/>
<comment type="caution">
    <text evidence="2">The sequence shown here is derived from an EMBL/GenBank/DDBJ whole genome shotgun (WGS) entry which is preliminary data.</text>
</comment>
<accession>A0A229W0Q8</accession>
<dbReference type="RefSeq" id="WP_158214100.1">
    <property type="nucleotide sequence ID" value="NZ_NEWD01000004.1"/>
</dbReference>
<organism evidence="2 3">
    <name type="scientific">Bifidobacterium vansinderenii</name>
    <dbReference type="NCBI Taxonomy" id="1984871"/>
    <lineage>
        <taxon>Bacteria</taxon>
        <taxon>Bacillati</taxon>
        <taxon>Actinomycetota</taxon>
        <taxon>Actinomycetes</taxon>
        <taxon>Bifidobacteriales</taxon>
        <taxon>Bifidobacteriaceae</taxon>
        <taxon>Bifidobacterium</taxon>
    </lineage>
</organism>